<comment type="subunit">
    <text evidence="3">The nucleosome is a histone octamer containing two molecules each of H2A, H2B, H3 and H4 assembled in one H3-H4 heterotetramer and two H2A-H2B heterodimers. The octamer wraps approximately 147 bp of DNA.</text>
</comment>
<dbReference type="GO" id="GO:0000124">
    <property type="term" value="C:SAGA complex"/>
    <property type="evidence" value="ECO:0007669"/>
    <property type="project" value="InterPro"/>
</dbReference>
<keyword evidence="5" id="KW-0805">Transcription regulation</keyword>
<keyword evidence="12" id="KW-1185">Reference proteome</keyword>
<dbReference type="GO" id="GO:0046982">
    <property type="term" value="F:protein heterodimerization activity"/>
    <property type="evidence" value="ECO:0007669"/>
    <property type="project" value="InterPro"/>
</dbReference>
<feature type="region of interest" description="Disordered" evidence="9">
    <location>
        <begin position="178"/>
        <end position="197"/>
    </location>
</feature>
<dbReference type="PANTHER" id="PTHR10221">
    <property type="entry name" value="TRANSCRIPTION INITIATION FACTOR TFIID SUBUNIT 6"/>
    <property type="match status" value="1"/>
</dbReference>
<keyword evidence="7" id="KW-0539">Nucleus</keyword>
<feature type="region of interest" description="Disordered" evidence="9">
    <location>
        <begin position="632"/>
        <end position="654"/>
    </location>
</feature>
<dbReference type="PANTHER" id="PTHR10221:SF9">
    <property type="entry name" value="TRANSCRIPTION INITIATION FACTOR TFIID SUBUNIT 6"/>
    <property type="match status" value="1"/>
</dbReference>
<dbReference type="InterPro" id="IPR037796">
    <property type="entry name" value="TAF6"/>
</dbReference>
<dbReference type="FunFam" id="1.25.40.770:FF:000001">
    <property type="entry name" value="Transcription initiation factor TFIID subunit 6"/>
    <property type="match status" value="1"/>
</dbReference>
<dbReference type="Gene3D" id="1.10.20.10">
    <property type="entry name" value="Histone, subunit A"/>
    <property type="match status" value="1"/>
</dbReference>
<comment type="caution">
    <text evidence="11">The sequence shown here is derived from an EMBL/GenBank/DDBJ whole genome shotgun (WGS) entry which is preliminary data.</text>
</comment>
<dbReference type="GO" id="GO:0046695">
    <property type="term" value="C:SLIK (SAGA-like) complex"/>
    <property type="evidence" value="ECO:0007669"/>
    <property type="project" value="InterPro"/>
</dbReference>
<dbReference type="InterPro" id="IPR004823">
    <property type="entry name" value="TAF_TATA-bd_Histone-like_dom"/>
</dbReference>
<reference evidence="11 12" key="1">
    <citation type="submission" date="2024-02" db="EMBL/GenBank/DDBJ databases">
        <title>Chromosome-scale genome assembly of the rough periwinkle Littorina saxatilis.</title>
        <authorList>
            <person name="De Jode A."/>
            <person name="Faria R."/>
            <person name="Formenti G."/>
            <person name="Sims Y."/>
            <person name="Smith T.P."/>
            <person name="Tracey A."/>
            <person name="Wood J.M.D."/>
            <person name="Zagrodzka Z.B."/>
            <person name="Johannesson K."/>
            <person name="Butlin R.K."/>
            <person name="Leder E.H."/>
        </authorList>
    </citation>
    <scope>NUCLEOTIDE SEQUENCE [LARGE SCALE GENOMIC DNA]</scope>
    <source>
        <strain evidence="11">Snail1</strain>
        <tissue evidence="11">Muscle</tissue>
    </source>
</reference>
<keyword evidence="6" id="KW-0804">Transcription</keyword>
<evidence type="ECO:0000259" key="10">
    <source>
        <dbReference type="SMART" id="SM00803"/>
    </source>
</evidence>
<sequence>MAGKDKDHTKDSKVAAGSNIPHESIRAYGESVGIANLPDEATSFLSEQVTYCLKIVLQNAVKHAHHAKRTKVSTADFDMALQAKNVEPLYGMQSKDHIPFRFASGGGRELHFTEEKEMDLSEVINSSLPKIPPEISLKAHWLSCQGTQPAIPENPPAASKESQKKEILDTNVKTMIDRGHKTQKPGSDSISRLKRKRPNSDMVKLKDLTTHELSVEQQYFYKEITEACVGPDETKRSEALNSLATDPGLHQMLPRFIMFVAEGVKINVVQNNLALLIYLMRMVKSLLDNQTLYLEKYLHGLIPAVVTCVVSRQLCLRPESDNHWALRDFAARLIATICKHFHSNHNNIQSRVTMMYVNALTQERRALAAQYGALSGLGELGSEVIKTCILPHLRLVGDRMRAATEGPIINTVDKIACEHIKKQLTKYLPSVLKASGVAETVEAYTETYGYLGPVLFNCIQKERQVSVLSTAAPSRPTLQIHPGGRPQQILLQQPGGTSTPLTPSSTFFPSSGGQTPRTPSTPSGASGQQKFVIVTSQPRSLPGPVSELSSIAGSGSSSSAPTIVKLVSSASAPGMGTTSTIQSNSGQKIVVIQGSSIKQEPSLLQPSTPTMGGSIVTTSSLPQAVLSTSHELGMKSMFPSQPGSISLVKKEERP</sequence>
<evidence type="ECO:0000256" key="6">
    <source>
        <dbReference type="ARBA" id="ARBA00023163"/>
    </source>
</evidence>
<evidence type="ECO:0000256" key="7">
    <source>
        <dbReference type="ARBA" id="ARBA00023242"/>
    </source>
</evidence>
<dbReference type="GO" id="GO:0016251">
    <property type="term" value="F:RNA polymerase II general transcription initiation factor activity"/>
    <property type="evidence" value="ECO:0007669"/>
    <property type="project" value="InterPro"/>
</dbReference>
<dbReference type="CDD" id="cd08050">
    <property type="entry name" value="TAF6C"/>
    <property type="match status" value="1"/>
</dbReference>
<dbReference type="InterPro" id="IPR011442">
    <property type="entry name" value="TAF6_C"/>
</dbReference>
<evidence type="ECO:0000313" key="11">
    <source>
        <dbReference type="EMBL" id="KAK7090214.1"/>
    </source>
</evidence>
<dbReference type="Gene3D" id="1.25.40.770">
    <property type="entry name" value="TAF6, C-terminal HEAT repeat domain"/>
    <property type="match status" value="1"/>
</dbReference>
<dbReference type="GO" id="GO:0005669">
    <property type="term" value="C:transcription factor TFIID complex"/>
    <property type="evidence" value="ECO:0007669"/>
    <property type="project" value="InterPro"/>
</dbReference>
<dbReference type="InterPro" id="IPR009072">
    <property type="entry name" value="Histone-fold"/>
</dbReference>
<dbReference type="GO" id="GO:0051123">
    <property type="term" value="P:RNA polymerase II preinitiation complex assembly"/>
    <property type="evidence" value="ECO:0007669"/>
    <property type="project" value="TreeGrafter"/>
</dbReference>
<evidence type="ECO:0000313" key="12">
    <source>
        <dbReference type="Proteomes" id="UP001374579"/>
    </source>
</evidence>
<evidence type="ECO:0000256" key="4">
    <source>
        <dbReference type="ARBA" id="ARBA00020836"/>
    </source>
</evidence>
<dbReference type="CDD" id="cd22932">
    <property type="entry name" value="HFD_TAF6L"/>
    <property type="match status" value="1"/>
</dbReference>
<dbReference type="Pfam" id="PF02969">
    <property type="entry name" value="TAF"/>
    <property type="match status" value="1"/>
</dbReference>
<evidence type="ECO:0000256" key="9">
    <source>
        <dbReference type="SAM" id="MobiDB-lite"/>
    </source>
</evidence>
<organism evidence="11 12">
    <name type="scientific">Littorina saxatilis</name>
    <dbReference type="NCBI Taxonomy" id="31220"/>
    <lineage>
        <taxon>Eukaryota</taxon>
        <taxon>Metazoa</taxon>
        <taxon>Spiralia</taxon>
        <taxon>Lophotrochozoa</taxon>
        <taxon>Mollusca</taxon>
        <taxon>Gastropoda</taxon>
        <taxon>Caenogastropoda</taxon>
        <taxon>Littorinimorpha</taxon>
        <taxon>Littorinoidea</taxon>
        <taxon>Littorinidae</taxon>
        <taxon>Littorina</taxon>
    </lineage>
</organism>
<comment type="subcellular location">
    <subcellularLocation>
        <location evidence="1">Nucleus</location>
    </subcellularLocation>
</comment>
<dbReference type="GO" id="GO:0003713">
    <property type="term" value="F:transcription coactivator activity"/>
    <property type="evidence" value="ECO:0007669"/>
    <property type="project" value="TreeGrafter"/>
</dbReference>
<evidence type="ECO:0000256" key="2">
    <source>
        <dbReference type="ARBA" id="ARBA00007688"/>
    </source>
</evidence>
<evidence type="ECO:0000256" key="3">
    <source>
        <dbReference type="ARBA" id="ARBA00011538"/>
    </source>
</evidence>
<evidence type="ECO:0000256" key="1">
    <source>
        <dbReference type="ARBA" id="ARBA00004123"/>
    </source>
</evidence>
<dbReference type="SUPFAM" id="SSF47113">
    <property type="entry name" value="Histone-fold"/>
    <property type="match status" value="1"/>
</dbReference>
<name>A0AAN9G060_9CAEN</name>
<dbReference type="SUPFAM" id="SSF48371">
    <property type="entry name" value="ARM repeat"/>
    <property type="match status" value="1"/>
</dbReference>
<dbReference type="Pfam" id="PF07571">
    <property type="entry name" value="TAF6_C"/>
    <property type="match status" value="1"/>
</dbReference>
<dbReference type="AlphaFoldDB" id="A0AAN9G060"/>
<dbReference type="SMART" id="SM00803">
    <property type="entry name" value="TAF"/>
    <property type="match status" value="1"/>
</dbReference>
<protein>
    <recommendedName>
        <fullName evidence="4">Histone H4</fullName>
    </recommendedName>
    <alternativeName>
        <fullName evidence="8">Transcription initiation factor TFIID subunit 6</fullName>
    </alternativeName>
</protein>
<dbReference type="InterPro" id="IPR046344">
    <property type="entry name" value="TAF6_C_sf"/>
</dbReference>
<comment type="similarity">
    <text evidence="2">Belongs to the TAF6 family.</text>
</comment>
<feature type="compositionally biased region" description="Low complexity" evidence="9">
    <location>
        <begin position="494"/>
        <end position="513"/>
    </location>
</feature>
<feature type="compositionally biased region" description="Polar residues" evidence="9">
    <location>
        <begin position="514"/>
        <end position="528"/>
    </location>
</feature>
<dbReference type="Proteomes" id="UP001374579">
    <property type="component" value="Unassembled WGS sequence"/>
</dbReference>
<feature type="domain" description="TATA box binding protein associated factor (TAF) histone-like fold" evidence="10">
    <location>
        <begin position="18"/>
        <end position="82"/>
    </location>
</feature>
<feature type="region of interest" description="Disordered" evidence="9">
    <location>
        <begin position="474"/>
        <end position="528"/>
    </location>
</feature>
<proteinExistence type="inferred from homology"/>
<dbReference type="InterPro" id="IPR016024">
    <property type="entry name" value="ARM-type_fold"/>
</dbReference>
<dbReference type="EMBL" id="JBAMIC010000024">
    <property type="protein sequence ID" value="KAK7090214.1"/>
    <property type="molecule type" value="Genomic_DNA"/>
</dbReference>
<gene>
    <name evidence="11" type="ORF">V1264_010042</name>
</gene>
<accession>A0AAN9G060</accession>
<evidence type="ECO:0000256" key="8">
    <source>
        <dbReference type="ARBA" id="ARBA00040091"/>
    </source>
</evidence>
<evidence type="ECO:0000256" key="5">
    <source>
        <dbReference type="ARBA" id="ARBA00023015"/>
    </source>
</evidence>